<dbReference type="EMBL" id="JANPWB010000015">
    <property type="protein sequence ID" value="KAJ1089676.1"/>
    <property type="molecule type" value="Genomic_DNA"/>
</dbReference>
<proteinExistence type="predicted"/>
<reference evidence="1" key="1">
    <citation type="journal article" date="2022" name="bioRxiv">
        <title>Sequencing and chromosome-scale assembly of the giantPleurodeles waltlgenome.</title>
        <authorList>
            <person name="Brown T."/>
            <person name="Elewa A."/>
            <person name="Iarovenko S."/>
            <person name="Subramanian E."/>
            <person name="Araus A.J."/>
            <person name="Petzold A."/>
            <person name="Susuki M."/>
            <person name="Suzuki K.-i.T."/>
            <person name="Hayashi T."/>
            <person name="Toyoda A."/>
            <person name="Oliveira C."/>
            <person name="Osipova E."/>
            <person name="Leigh N.D."/>
            <person name="Simon A."/>
            <person name="Yun M.H."/>
        </authorList>
    </citation>
    <scope>NUCLEOTIDE SEQUENCE</scope>
    <source>
        <strain evidence="1">20211129_DDA</strain>
        <tissue evidence="1">Liver</tissue>
    </source>
</reference>
<gene>
    <name evidence="1" type="ORF">NDU88_002824</name>
</gene>
<dbReference type="AlphaFoldDB" id="A0AAV7LDG7"/>
<name>A0AAV7LDG7_PLEWA</name>
<keyword evidence="2" id="KW-1185">Reference proteome</keyword>
<dbReference type="Proteomes" id="UP001066276">
    <property type="component" value="Chromosome 11"/>
</dbReference>
<comment type="caution">
    <text evidence="1">The sequence shown here is derived from an EMBL/GenBank/DDBJ whole genome shotgun (WGS) entry which is preliminary data.</text>
</comment>
<evidence type="ECO:0000313" key="1">
    <source>
        <dbReference type="EMBL" id="KAJ1089676.1"/>
    </source>
</evidence>
<protein>
    <submittedName>
        <fullName evidence="1">Uncharacterized protein</fullName>
    </submittedName>
</protein>
<sequence length="97" mass="10484">MVVEFGNKVADKLLTVKQGNFVAALHKCTVPFVTSALLIKDEGQIEGLVSEHLTDINRTNDGANETGTEHTEYVVAGKAETTESGGPLRLSLLFRIQ</sequence>
<evidence type="ECO:0000313" key="2">
    <source>
        <dbReference type="Proteomes" id="UP001066276"/>
    </source>
</evidence>
<organism evidence="1 2">
    <name type="scientific">Pleurodeles waltl</name>
    <name type="common">Iberian ribbed newt</name>
    <dbReference type="NCBI Taxonomy" id="8319"/>
    <lineage>
        <taxon>Eukaryota</taxon>
        <taxon>Metazoa</taxon>
        <taxon>Chordata</taxon>
        <taxon>Craniata</taxon>
        <taxon>Vertebrata</taxon>
        <taxon>Euteleostomi</taxon>
        <taxon>Amphibia</taxon>
        <taxon>Batrachia</taxon>
        <taxon>Caudata</taxon>
        <taxon>Salamandroidea</taxon>
        <taxon>Salamandridae</taxon>
        <taxon>Pleurodelinae</taxon>
        <taxon>Pleurodeles</taxon>
    </lineage>
</organism>
<accession>A0AAV7LDG7</accession>